<reference evidence="1" key="1">
    <citation type="submission" date="2014-09" db="EMBL/GenBank/DDBJ databases">
        <authorList>
            <person name="Magalhaes I.L.F."/>
            <person name="Oliveira U."/>
            <person name="Santos F.R."/>
            <person name="Vidigal T.H.D.A."/>
            <person name="Brescovit A.D."/>
            <person name="Santos A.J."/>
        </authorList>
    </citation>
    <scope>NUCLEOTIDE SEQUENCE</scope>
    <source>
        <tissue evidence="1">Shoot tissue taken approximately 20 cm above the soil surface</tissue>
    </source>
</reference>
<accession>A0A0A8YE17</accession>
<proteinExistence type="predicted"/>
<protein>
    <submittedName>
        <fullName evidence="1">Uncharacterized protein</fullName>
    </submittedName>
</protein>
<reference evidence="1" key="2">
    <citation type="journal article" date="2015" name="Data Brief">
        <title>Shoot transcriptome of the giant reed, Arundo donax.</title>
        <authorList>
            <person name="Barrero R.A."/>
            <person name="Guerrero F.D."/>
            <person name="Moolhuijzen P."/>
            <person name="Goolsby J.A."/>
            <person name="Tidwell J."/>
            <person name="Bellgard S.E."/>
            <person name="Bellgard M.I."/>
        </authorList>
    </citation>
    <scope>NUCLEOTIDE SEQUENCE</scope>
    <source>
        <tissue evidence="1">Shoot tissue taken approximately 20 cm above the soil surface</tissue>
    </source>
</reference>
<organism evidence="1">
    <name type="scientific">Arundo donax</name>
    <name type="common">Giant reed</name>
    <name type="synonym">Donax arundinaceus</name>
    <dbReference type="NCBI Taxonomy" id="35708"/>
    <lineage>
        <taxon>Eukaryota</taxon>
        <taxon>Viridiplantae</taxon>
        <taxon>Streptophyta</taxon>
        <taxon>Embryophyta</taxon>
        <taxon>Tracheophyta</taxon>
        <taxon>Spermatophyta</taxon>
        <taxon>Magnoliopsida</taxon>
        <taxon>Liliopsida</taxon>
        <taxon>Poales</taxon>
        <taxon>Poaceae</taxon>
        <taxon>PACMAD clade</taxon>
        <taxon>Arundinoideae</taxon>
        <taxon>Arundineae</taxon>
        <taxon>Arundo</taxon>
    </lineage>
</organism>
<name>A0A0A8YE17_ARUDO</name>
<sequence length="22" mass="2626">MSNSLIRPGLITLTYYSCWLFF</sequence>
<evidence type="ECO:0000313" key="1">
    <source>
        <dbReference type="EMBL" id="JAD24324.1"/>
    </source>
</evidence>
<dbReference type="EMBL" id="GBRH01273571">
    <property type="protein sequence ID" value="JAD24324.1"/>
    <property type="molecule type" value="Transcribed_RNA"/>
</dbReference>
<dbReference type="AlphaFoldDB" id="A0A0A8YE17"/>